<organism evidence="4 6">
    <name type="scientific">Rozella allomycis (strain CSF55)</name>
    <dbReference type="NCBI Taxonomy" id="988480"/>
    <lineage>
        <taxon>Eukaryota</taxon>
        <taxon>Fungi</taxon>
        <taxon>Fungi incertae sedis</taxon>
        <taxon>Cryptomycota</taxon>
        <taxon>Cryptomycota incertae sedis</taxon>
        <taxon>Rozella</taxon>
    </lineage>
</organism>
<dbReference type="EMBL" id="ML004907">
    <property type="protein sequence ID" value="RKP22150.1"/>
    <property type="molecule type" value="Genomic_DNA"/>
</dbReference>
<dbReference type="InterPro" id="IPR018612">
    <property type="entry name" value="NSRP1_N"/>
</dbReference>
<dbReference type="HOGENOM" id="CLU_994509_0_0_1"/>
<dbReference type="AlphaFoldDB" id="A0A075ASN7"/>
<dbReference type="PANTHER" id="PTHR31938">
    <property type="entry name" value="NUCLEAR SPECKLE SPLICING REGULATORY PROTEIN 1"/>
    <property type="match status" value="1"/>
</dbReference>
<dbReference type="OrthoDB" id="446635at2759"/>
<evidence type="ECO:0000313" key="4">
    <source>
        <dbReference type="EMBL" id="EPZ31726.1"/>
    </source>
</evidence>
<reference evidence="7" key="2">
    <citation type="journal article" date="2018" name="Nat. Microbiol.">
        <title>Leveraging single-cell genomics to expand the fungal tree of life.</title>
        <authorList>
            <person name="Ahrendt S.R."/>
            <person name="Quandt C.A."/>
            <person name="Ciobanu D."/>
            <person name="Clum A."/>
            <person name="Salamov A."/>
            <person name="Andreopoulos B."/>
            <person name="Cheng J.F."/>
            <person name="Woyke T."/>
            <person name="Pelin A."/>
            <person name="Henrissat B."/>
            <person name="Reynolds N.K."/>
            <person name="Benny G.L."/>
            <person name="Smith M.E."/>
            <person name="James T.Y."/>
            <person name="Grigoriev I.V."/>
        </authorList>
    </citation>
    <scope>NUCLEOTIDE SEQUENCE [LARGE SCALE GENOMIC DNA]</scope>
    <source>
        <strain evidence="7">CSF55</strain>
    </source>
</reference>
<accession>A0A075ASN7</accession>
<reference evidence="5" key="3">
    <citation type="submission" date="2018-08" db="EMBL/GenBank/DDBJ databases">
        <title>Leveraging single-cell genomics to expand the Fungal Tree of Life.</title>
        <authorList>
            <consortium name="DOE Joint Genome Institute"/>
            <person name="Ahrendt S.R."/>
            <person name="Quandt C.A."/>
            <person name="Ciobanu D."/>
            <person name="Clum A."/>
            <person name="Salamov A."/>
            <person name="Andreopoulos B."/>
            <person name="Cheng J.-F."/>
            <person name="Woyke T."/>
            <person name="Pelin A."/>
            <person name="Henrissat B."/>
            <person name="Reynolds N."/>
            <person name="Benny G.L."/>
            <person name="Smith M.E."/>
            <person name="James T.Y."/>
            <person name="Grigoriev I.V."/>
        </authorList>
    </citation>
    <scope>NUCLEOTIDE SEQUENCE</scope>
    <source>
        <strain evidence="5">CSF55</strain>
    </source>
</reference>
<evidence type="ECO:0000259" key="3">
    <source>
        <dbReference type="Pfam" id="PF09745"/>
    </source>
</evidence>
<dbReference type="Proteomes" id="UP000030755">
    <property type="component" value="Unassembled WGS sequence"/>
</dbReference>
<dbReference type="EMBL" id="KE561209">
    <property type="protein sequence ID" value="EPZ31726.1"/>
    <property type="molecule type" value="Genomic_DNA"/>
</dbReference>
<dbReference type="Proteomes" id="UP000281549">
    <property type="component" value="Unassembled WGS sequence"/>
</dbReference>
<dbReference type="GO" id="GO:0000381">
    <property type="term" value="P:regulation of alternative mRNA splicing, via spliceosome"/>
    <property type="evidence" value="ECO:0007669"/>
    <property type="project" value="InterPro"/>
</dbReference>
<comment type="similarity">
    <text evidence="1">Belongs to the NSRP1 family.</text>
</comment>
<evidence type="ECO:0000313" key="7">
    <source>
        <dbReference type="Proteomes" id="UP000281549"/>
    </source>
</evidence>
<reference evidence="4 6" key="1">
    <citation type="journal article" date="2013" name="Curr. Biol.">
        <title>Shared signatures of parasitism and phylogenomics unite Cryptomycota and microsporidia.</title>
        <authorList>
            <person name="James T.Y."/>
            <person name="Pelin A."/>
            <person name="Bonen L."/>
            <person name="Ahrendt S."/>
            <person name="Sain D."/>
            <person name="Corradi N."/>
            <person name="Stajich J.E."/>
        </authorList>
    </citation>
    <scope>NUCLEOTIDE SEQUENCE [LARGE SCALE GENOMIC DNA]</scope>
    <source>
        <strain evidence="4">CSF55</strain>
        <strain evidence="4">CSF55</strain>
    </source>
</reference>
<feature type="domain" description="Nuclear speckle splicing regulatory protein 1 N-terminal" evidence="3">
    <location>
        <begin position="68"/>
        <end position="164"/>
    </location>
</feature>
<keyword evidence="2" id="KW-0175">Coiled coil</keyword>
<protein>
    <recommendedName>
        <fullName evidence="3">Nuclear speckle splicing regulatory protein 1 N-terminal domain-containing protein</fullName>
    </recommendedName>
</protein>
<dbReference type="InterPro" id="IPR042816">
    <property type="entry name" value="Nsrp1"/>
</dbReference>
<proteinExistence type="inferred from homology"/>
<gene>
    <name evidence="4" type="ORF">O9G_000205</name>
    <name evidence="5" type="ORF">ROZALSC1DRAFT_26446</name>
</gene>
<sequence length="280" mass="32676">MNKGISLSFKNGKPNKNTTTKLHLFSSQDNENDIDLDFKGKVNKDLASVNYMSLKMKNVTKYNCGDTNDSIYYYDETYEDSKPEVVRKESKQPKYIEQLKKAAEDRKNERNKVIERKIQKQIASEQENITEKFITPAYKEKLLKAEREVEDERIKDDLERNERKDMVMFYKGIINSLDAKPDDKSTTEQSRVVASKIADKNSDASIFVDYKPETKEIQHLPLSYKSLEKNLAHNNINRDVDVKKVLKTKNNDVATINNARERYLARKRMRMDNLDLESAQ</sequence>
<dbReference type="Pfam" id="PF09745">
    <property type="entry name" value="NSRP1_N"/>
    <property type="match status" value="1"/>
</dbReference>
<keyword evidence="6" id="KW-1185">Reference proteome</keyword>
<name>A0A075ASN7_ROZAC</name>
<evidence type="ECO:0000313" key="6">
    <source>
        <dbReference type="Proteomes" id="UP000030755"/>
    </source>
</evidence>
<evidence type="ECO:0000256" key="2">
    <source>
        <dbReference type="ARBA" id="ARBA00023054"/>
    </source>
</evidence>
<dbReference type="PANTHER" id="PTHR31938:SF4">
    <property type="entry name" value="NUCLEAR SPECKLE SPLICING REGULATORY PROTEIN 1"/>
    <property type="match status" value="1"/>
</dbReference>
<evidence type="ECO:0000256" key="1">
    <source>
        <dbReference type="ARBA" id="ARBA00010126"/>
    </source>
</evidence>
<evidence type="ECO:0000313" key="5">
    <source>
        <dbReference type="EMBL" id="RKP22150.1"/>
    </source>
</evidence>
<dbReference type="STRING" id="988480.A0A075ASN7"/>